<gene>
    <name evidence="1" type="ORF">SDC9_177389</name>
</gene>
<proteinExistence type="predicted"/>
<dbReference type="EMBL" id="VSSQ01080846">
    <property type="protein sequence ID" value="MPN29932.1"/>
    <property type="molecule type" value="Genomic_DNA"/>
</dbReference>
<sequence>MQRHYKSLYIVYIALVLTLTFISPVNASPIIPERVKVGLNYNSASSEMVISCNSPAVVNSLNGEDRSALLNVSKPLKLSFRTDGYYNIIDREIKKIQYIKAVKYQGDIIGPYHIQIGEAFADYDTAEKLLKNIKTKLPNSFLAYDGVWSVWTGLFLDEKQCVDQINIYKDKVWWAGGN</sequence>
<comment type="caution">
    <text evidence="1">The sequence shown here is derived from an EMBL/GenBank/DDBJ whole genome shotgun (WGS) entry which is preliminary data.</text>
</comment>
<dbReference type="AlphaFoldDB" id="A0A645GV87"/>
<evidence type="ECO:0000313" key="1">
    <source>
        <dbReference type="EMBL" id="MPN29932.1"/>
    </source>
</evidence>
<name>A0A645GV87_9ZZZZ</name>
<protein>
    <recommendedName>
        <fullName evidence="2">SPOR domain-containing protein</fullName>
    </recommendedName>
</protein>
<reference evidence="1" key="1">
    <citation type="submission" date="2019-08" db="EMBL/GenBank/DDBJ databases">
        <authorList>
            <person name="Kucharzyk K."/>
            <person name="Murdoch R.W."/>
            <person name="Higgins S."/>
            <person name="Loffler F."/>
        </authorList>
    </citation>
    <scope>NUCLEOTIDE SEQUENCE</scope>
</reference>
<accession>A0A645GV87</accession>
<evidence type="ECO:0008006" key="2">
    <source>
        <dbReference type="Google" id="ProtNLM"/>
    </source>
</evidence>
<organism evidence="1">
    <name type="scientific">bioreactor metagenome</name>
    <dbReference type="NCBI Taxonomy" id="1076179"/>
    <lineage>
        <taxon>unclassified sequences</taxon>
        <taxon>metagenomes</taxon>
        <taxon>ecological metagenomes</taxon>
    </lineage>
</organism>